<feature type="transmembrane region" description="Helical" evidence="1">
    <location>
        <begin position="115"/>
        <end position="140"/>
    </location>
</feature>
<keyword evidence="1" id="KW-1133">Transmembrane helix</keyword>
<proteinExistence type="predicted"/>
<feature type="transmembrane region" description="Helical" evidence="1">
    <location>
        <begin position="476"/>
        <end position="501"/>
    </location>
</feature>
<feature type="transmembrane region" description="Helical" evidence="1">
    <location>
        <begin position="353"/>
        <end position="377"/>
    </location>
</feature>
<dbReference type="STRING" id="1121025.SAMN02745249_01625"/>
<evidence type="ECO:0000313" key="2">
    <source>
        <dbReference type="EMBL" id="SHF01425.1"/>
    </source>
</evidence>
<dbReference type="OrthoDB" id="2176387at2"/>
<feature type="transmembrane region" description="Helical" evidence="1">
    <location>
        <begin position="398"/>
        <end position="420"/>
    </location>
</feature>
<feature type="transmembrane region" description="Helical" evidence="1">
    <location>
        <begin position="73"/>
        <end position="94"/>
    </location>
</feature>
<sequence>MCFDHIKALVEVDLLQSNRQMSNSNQANKLKKKNIYWRTFLQNVVILFVFVILYGSMIFNIPLANFPGVFTQAISFMVTFSILQLFQLIFTLFYDDTDLSTYLAMPFSIGELFTSKIATVIITSFAYFVSPFIFIVVLGQQTDTSLWFFIPIGLLSTVLIMVATVLGVFILLDLLNQWAFFRKHKKIFTILLYILLFGFVFYNVYGGSMDNTESGLNIVDEKINPLFVGFHQIFISGEKLNGWLKIGLWIFVSGLFLLTMLKWVIPHLYSENEEAPQKRKKKKEKAISTHLATSKWKVFLKYQFRQLQDTTLILQILFSKFYFPVIMMGPIFFGDLPIDLTILKQISYLWGAYLLIGISLAFVMISETSISGVIISFDKENYYYIQSLPISFRGYLKFKFYFAFILEWGISVLALLGVALYLKAPFIPTFLVLIGFTVMTYLLSLYYYMRDYKLLNLSWNNFNELMRRGVSQVVRILIQLVTVVVGILAIFGFIFWFVFVLEDTTRLLISVGITIGLIALAIGFYKYADIKFWSKFNE</sequence>
<name>A0A1M4Y6T8_9LACT</name>
<feature type="transmembrane region" description="Helical" evidence="1">
    <location>
        <begin position="187"/>
        <end position="205"/>
    </location>
</feature>
<accession>A0A1M4Y6T8</accession>
<feature type="transmembrane region" description="Helical" evidence="1">
    <location>
        <begin position="40"/>
        <end position="61"/>
    </location>
</feature>
<gene>
    <name evidence="2" type="ORF">SAMN02745249_01625</name>
</gene>
<organism evidence="2 3">
    <name type="scientific">Atopostipes suicloacalis DSM 15692</name>
    <dbReference type="NCBI Taxonomy" id="1121025"/>
    <lineage>
        <taxon>Bacteria</taxon>
        <taxon>Bacillati</taxon>
        <taxon>Bacillota</taxon>
        <taxon>Bacilli</taxon>
        <taxon>Lactobacillales</taxon>
        <taxon>Carnobacteriaceae</taxon>
        <taxon>Atopostipes</taxon>
    </lineage>
</organism>
<evidence type="ECO:0000313" key="3">
    <source>
        <dbReference type="Proteomes" id="UP000184128"/>
    </source>
</evidence>
<dbReference type="Proteomes" id="UP000184128">
    <property type="component" value="Unassembled WGS sequence"/>
</dbReference>
<keyword evidence="3" id="KW-1185">Reference proteome</keyword>
<feature type="transmembrane region" description="Helical" evidence="1">
    <location>
        <begin position="312"/>
        <end position="333"/>
    </location>
</feature>
<evidence type="ECO:0000256" key="1">
    <source>
        <dbReference type="SAM" id="Phobius"/>
    </source>
</evidence>
<dbReference type="RefSeq" id="WP_073298356.1">
    <property type="nucleotide sequence ID" value="NZ_FQUF01000026.1"/>
</dbReference>
<feature type="transmembrane region" description="Helical" evidence="1">
    <location>
        <begin position="146"/>
        <end position="175"/>
    </location>
</feature>
<keyword evidence="1" id="KW-0472">Membrane</keyword>
<reference evidence="2 3" key="1">
    <citation type="submission" date="2016-11" db="EMBL/GenBank/DDBJ databases">
        <authorList>
            <person name="Jaros S."/>
            <person name="Januszkiewicz K."/>
            <person name="Wedrychowicz H."/>
        </authorList>
    </citation>
    <scope>NUCLEOTIDE SEQUENCE [LARGE SCALE GENOMIC DNA]</scope>
    <source>
        <strain evidence="2 3">DSM 15692</strain>
    </source>
</reference>
<dbReference type="AlphaFoldDB" id="A0A1M4Y6T8"/>
<feature type="transmembrane region" description="Helical" evidence="1">
    <location>
        <begin position="426"/>
        <end position="448"/>
    </location>
</feature>
<keyword evidence="1" id="KW-0812">Transmembrane</keyword>
<dbReference type="EMBL" id="FQUF01000026">
    <property type="protein sequence ID" value="SHF01425.1"/>
    <property type="molecule type" value="Genomic_DNA"/>
</dbReference>
<feature type="transmembrane region" description="Helical" evidence="1">
    <location>
        <begin position="246"/>
        <end position="265"/>
    </location>
</feature>
<feature type="transmembrane region" description="Helical" evidence="1">
    <location>
        <begin position="507"/>
        <end position="528"/>
    </location>
</feature>
<protein>
    <submittedName>
        <fullName evidence="2">ABC-2 type transport system permease protein</fullName>
    </submittedName>
</protein>